<keyword evidence="8" id="KW-0460">Magnesium</keyword>
<dbReference type="PANTHER" id="PTHR43030">
    <property type="entry name" value="PHOSPHOENOLPYRUVATE SYNTHASE"/>
    <property type="match status" value="1"/>
</dbReference>
<dbReference type="InterPro" id="IPR006319">
    <property type="entry name" value="PEP_synth"/>
</dbReference>
<accession>A0ABD5TT77</accession>
<evidence type="ECO:0000256" key="5">
    <source>
        <dbReference type="ARBA" id="ARBA00022741"/>
    </source>
</evidence>
<organism evidence="10 11">
    <name type="scientific">Halopelagius fulvigenes</name>
    <dbReference type="NCBI Taxonomy" id="1198324"/>
    <lineage>
        <taxon>Archaea</taxon>
        <taxon>Methanobacteriati</taxon>
        <taxon>Methanobacteriota</taxon>
        <taxon>Stenosarchaea group</taxon>
        <taxon>Halobacteria</taxon>
        <taxon>Halobacteriales</taxon>
        <taxon>Haloferacaceae</taxon>
    </lineage>
</organism>
<reference evidence="10 11" key="1">
    <citation type="journal article" date="2019" name="Int. J. Syst. Evol. Microbiol.">
        <title>The Global Catalogue of Microorganisms (GCM) 10K type strain sequencing project: providing services to taxonomists for standard genome sequencing and annotation.</title>
        <authorList>
            <consortium name="The Broad Institute Genomics Platform"/>
            <consortium name="The Broad Institute Genome Sequencing Center for Infectious Disease"/>
            <person name="Wu L."/>
            <person name="Ma J."/>
        </authorList>
    </citation>
    <scope>NUCLEOTIDE SEQUENCE [LARGE SCALE GENOMIC DNA]</scope>
    <source>
        <strain evidence="10 11">YIM 94188</strain>
    </source>
</reference>
<keyword evidence="7" id="KW-0067">ATP-binding</keyword>
<dbReference type="SUPFAM" id="SSF56059">
    <property type="entry name" value="Glutathione synthetase ATP-binding domain-like"/>
    <property type="match status" value="1"/>
</dbReference>
<dbReference type="EMBL" id="JBHSXH010000005">
    <property type="protein sequence ID" value="MFC6823793.1"/>
    <property type="molecule type" value="Genomic_DNA"/>
</dbReference>
<keyword evidence="3" id="KW-0808">Transferase</keyword>
<dbReference type="Pfam" id="PF01326">
    <property type="entry name" value="PPDK_N"/>
    <property type="match status" value="1"/>
</dbReference>
<dbReference type="PANTHER" id="PTHR43030:SF1">
    <property type="entry name" value="PHOSPHOENOLPYRUVATE SYNTHASE"/>
    <property type="match status" value="1"/>
</dbReference>
<sequence>MNWRERHTAKNGIPHEDVALSVVVQRMVIPEVSGTMFTADPTNGNRRITAIKAGLGLREAFISGGAAAGSVRVDARTGETLDYETGVQRTVVRPRPEGGIETVDFSADERSVRALSDKQVPRLLRKG</sequence>
<keyword evidence="5" id="KW-0547">Nucleotide-binding</keyword>
<evidence type="ECO:0000259" key="9">
    <source>
        <dbReference type="Pfam" id="PF01326"/>
    </source>
</evidence>
<evidence type="ECO:0000256" key="7">
    <source>
        <dbReference type="ARBA" id="ARBA00022840"/>
    </source>
</evidence>
<dbReference type="InterPro" id="IPR002192">
    <property type="entry name" value="PPDK_AMP/ATP-bd"/>
</dbReference>
<keyword evidence="4" id="KW-0479">Metal-binding</keyword>
<feature type="domain" description="Pyruvate phosphate dikinase AMP/ATP-binding" evidence="9">
    <location>
        <begin position="9"/>
        <end position="123"/>
    </location>
</feature>
<evidence type="ECO:0000256" key="2">
    <source>
        <dbReference type="ARBA" id="ARBA00007837"/>
    </source>
</evidence>
<dbReference type="GO" id="GO:0016301">
    <property type="term" value="F:kinase activity"/>
    <property type="evidence" value="ECO:0007669"/>
    <property type="project" value="UniProtKB-KW"/>
</dbReference>
<gene>
    <name evidence="10" type="ORF">ACFQEV_02100</name>
</gene>
<dbReference type="RefSeq" id="WP_379692290.1">
    <property type="nucleotide sequence ID" value="NZ_JBHSXH010000005.1"/>
</dbReference>
<name>A0ABD5TT77_9EURY</name>
<dbReference type="Gene3D" id="3.30.470.20">
    <property type="entry name" value="ATP-grasp fold, B domain"/>
    <property type="match status" value="1"/>
</dbReference>
<evidence type="ECO:0000256" key="1">
    <source>
        <dbReference type="ARBA" id="ARBA00001946"/>
    </source>
</evidence>
<protein>
    <submittedName>
        <fullName evidence="10">PEP/pyruvate-binding domain-containing protein</fullName>
    </submittedName>
</protein>
<comment type="similarity">
    <text evidence="2">Belongs to the PEP-utilizing enzyme family.</text>
</comment>
<dbReference type="AlphaFoldDB" id="A0ABD5TT77"/>
<evidence type="ECO:0000256" key="6">
    <source>
        <dbReference type="ARBA" id="ARBA00022777"/>
    </source>
</evidence>
<evidence type="ECO:0000256" key="8">
    <source>
        <dbReference type="ARBA" id="ARBA00022842"/>
    </source>
</evidence>
<proteinExistence type="inferred from homology"/>
<evidence type="ECO:0000256" key="4">
    <source>
        <dbReference type="ARBA" id="ARBA00022723"/>
    </source>
</evidence>
<keyword evidence="6" id="KW-0418">Kinase</keyword>
<dbReference type="GO" id="GO:0046872">
    <property type="term" value="F:metal ion binding"/>
    <property type="evidence" value="ECO:0007669"/>
    <property type="project" value="UniProtKB-KW"/>
</dbReference>
<dbReference type="Proteomes" id="UP001596408">
    <property type="component" value="Unassembled WGS sequence"/>
</dbReference>
<evidence type="ECO:0000313" key="11">
    <source>
        <dbReference type="Proteomes" id="UP001596408"/>
    </source>
</evidence>
<comment type="cofactor">
    <cofactor evidence="1">
        <name>Mg(2+)</name>
        <dbReference type="ChEBI" id="CHEBI:18420"/>
    </cofactor>
</comment>
<keyword evidence="11" id="KW-1185">Reference proteome</keyword>
<evidence type="ECO:0000313" key="10">
    <source>
        <dbReference type="EMBL" id="MFC6823793.1"/>
    </source>
</evidence>
<comment type="caution">
    <text evidence="10">The sequence shown here is derived from an EMBL/GenBank/DDBJ whole genome shotgun (WGS) entry which is preliminary data.</text>
</comment>
<dbReference type="GO" id="GO:0005524">
    <property type="term" value="F:ATP binding"/>
    <property type="evidence" value="ECO:0007669"/>
    <property type="project" value="UniProtKB-KW"/>
</dbReference>
<evidence type="ECO:0000256" key="3">
    <source>
        <dbReference type="ARBA" id="ARBA00022679"/>
    </source>
</evidence>